<dbReference type="PANTHER" id="PTHR39176:SF1">
    <property type="entry name" value="PERIPLASMIC PROTEIN"/>
    <property type="match status" value="1"/>
</dbReference>
<dbReference type="InterPro" id="IPR009739">
    <property type="entry name" value="LprI-like_N"/>
</dbReference>
<gene>
    <name evidence="3" type="ORF">FJU11_07760</name>
</gene>
<evidence type="ECO:0000259" key="2">
    <source>
        <dbReference type="Pfam" id="PF07007"/>
    </source>
</evidence>
<organism evidence="3 4">
    <name type="scientific">Pararhizobium mangrovi</name>
    <dbReference type="NCBI Taxonomy" id="2590452"/>
    <lineage>
        <taxon>Bacteria</taxon>
        <taxon>Pseudomonadati</taxon>
        <taxon>Pseudomonadota</taxon>
        <taxon>Alphaproteobacteria</taxon>
        <taxon>Hyphomicrobiales</taxon>
        <taxon>Rhizobiaceae</taxon>
        <taxon>Rhizobium/Agrobacterium group</taxon>
        <taxon>Pararhizobium</taxon>
    </lineage>
</organism>
<reference evidence="3 4" key="1">
    <citation type="submission" date="2019-06" db="EMBL/GenBank/DDBJ databases">
        <authorList>
            <person name="Li M."/>
        </authorList>
    </citation>
    <scope>NUCLEOTIDE SEQUENCE [LARGE SCALE GENOMIC DNA]</scope>
    <source>
        <strain evidence="3 4">BGMRC6574</strain>
    </source>
</reference>
<evidence type="ECO:0000256" key="1">
    <source>
        <dbReference type="SAM" id="SignalP"/>
    </source>
</evidence>
<comment type="caution">
    <text evidence="3">The sequence shown here is derived from an EMBL/GenBank/DDBJ whole genome shotgun (WGS) entry which is preliminary data.</text>
</comment>
<accession>A0A506U7H1</accession>
<proteinExistence type="predicted"/>
<dbReference type="PANTHER" id="PTHR39176">
    <property type="entry name" value="PERIPLASMIC PROTEIN-RELATED"/>
    <property type="match status" value="1"/>
</dbReference>
<keyword evidence="4" id="KW-1185">Reference proteome</keyword>
<dbReference type="Proteomes" id="UP000320314">
    <property type="component" value="Unassembled WGS sequence"/>
</dbReference>
<dbReference type="AlphaFoldDB" id="A0A506U7H1"/>
<dbReference type="RefSeq" id="WP_141166471.1">
    <property type="nucleotide sequence ID" value="NZ_VHLH01000012.1"/>
</dbReference>
<dbReference type="OrthoDB" id="7340239at2"/>
<feature type="signal peptide" evidence="1">
    <location>
        <begin position="1"/>
        <end position="24"/>
    </location>
</feature>
<protein>
    <submittedName>
        <fullName evidence="3">DUF1311 domain-containing protein</fullName>
    </submittedName>
</protein>
<keyword evidence="1" id="KW-0732">Signal</keyword>
<dbReference type="EMBL" id="VHLH01000012">
    <property type="protein sequence ID" value="TPW29296.1"/>
    <property type="molecule type" value="Genomic_DNA"/>
</dbReference>
<sequence>MRCAFVASFLVLCSVGIVPVAAYADDAPKLDCKDPQTQMMMNACAGRDFEGADAALNAVWPKAVAAARKQDANIADETKASGVPSAEEALRESERAWIAYRDAQCSYEGYAAFGGTMQPMLGTECKTRLTEARIAELKEAMKGLGN</sequence>
<evidence type="ECO:0000313" key="4">
    <source>
        <dbReference type="Proteomes" id="UP000320314"/>
    </source>
</evidence>
<feature type="chain" id="PRO_5021460366" evidence="1">
    <location>
        <begin position="25"/>
        <end position="146"/>
    </location>
</feature>
<evidence type="ECO:0000313" key="3">
    <source>
        <dbReference type="EMBL" id="TPW29296.1"/>
    </source>
</evidence>
<dbReference type="Pfam" id="PF07007">
    <property type="entry name" value="LprI"/>
    <property type="match status" value="1"/>
</dbReference>
<feature type="domain" description="Lysozyme inhibitor LprI-like N-terminal" evidence="2">
    <location>
        <begin position="32"/>
        <end position="137"/>
    </location>
</feature>
<name>A0A506U7H1_9HYPH</name>
<dbReference type="Gene3D" id="1.20.1270.180">
    <property type="match status" value="1"/>
</dbReference>